<evidence type="ECO:0000313" key="1">
    <source>
        <dbReference type="EMBL" id="CAI9156877.1"/>
    </source>
</evidence>
<evidence type="ECO:0000313" key="2">
    <source>
        <dbReference type="Proteomes" id="UP001176941"/>
    </source>
</evidence>
<dbReference type="Proteomes" id="UP001176941">
    <property type="component" value="Chromosome 15"/>
</dbReference>
<protein>
    <submittedName>
        <fullName evidence="1">Uncharacterized protein</fullName>
    </submittedName>
</protein>
<dbReference type="EMBL" id="OX459951">
    <property type="protein sequence ID" value="CAI9156877.1"/>
    <property type="molecule type" value="Genomic_DNA"/>
</dbReference>
<organism evidence="1 2">
    <name type="scientific">Rangifer tarandus platyrhynchus</name>
    <name type="common">Svalbard reindeer</name>
    <dbReference type="NCBI Taxonomy" id="3082113"/>
    <lineage>
        <taxon>Eukaryota</taxon>
        <taxon>Metazoa</taxon>
        <taxon>Chordata</taxon>
        <taxon>Craniata</taxon>
        <taxon>Vertebrata</taxon>
        <taxon>Euteleostomi</taxon>
        <taxon>Mammalia</taxon>
        <taxon>Eutheria</taxon>
        <taxon>Laurasiatheria</taxon>
        <taxon>Artiodactyla</taxon>
        <taxon>Ruminantia</taxon>
        <taxon>Pecora</taxon>
        <taxon>Cervidae</taxon>
        <taxon>Odocoileinae</taxon>
        <taxon>Rangifer</taxon>
    </lineage>
</organism>
<reference evidence="1" key="1">
    <citation type="submission" date="2023-04" db="EMBL/GenBank/DDBJ databases">
        <authorList>
            <consortium name="ELIXIR-Norway"/>
        </authorList>
    </citation>
    <scope>NUCLEOTIDE SEQUENCE [LARGE SCALE GENOMIC DNA]</scope>
</reference>
<keyword evidence="2" id="KW-1185">Reference proteome</keyword>
<accession>A0ABN8Y5L5</accession>
<proteinExistence type="predicted"/>
<sequence>MVIGCDKDTHNFRVTPKHIVKDKKSGRTPGFGEKLQDLRCLKSVSDSKMGTGQHVSLQEDNTILLLEGRAGVDEVVMCGRVMTSHPCSEPHREMAVSTKRTIKNGKAVHRFCLLHV</sequence>
<name>A0ABN8Y5L5_RANTA</name>
<gene>
    <name evidence="1" type="ORF">MRATA1EN1_LOCUS5839</name>
</gene>